<protein>
    <submittedName>
        <fullName evidence="3">Uncharacterized protein</fullName>
    </submittedName>
</protein>
<reference evidence="3" key="1">
    <citation type="submission" date="2022-11" db="UniProtKB">
        <authorList>
            <consortium name="WormBaseParasite"/>
        </authorList>
    </citation>
    <scope>IDENTIFICATION</scope>
</reference>
<name>A0A914WYF5_9BILA</name>
<proteinExistence type="predicted"/>
<evidence type="ECO:0000256" key="1">
    <source>
        <dbReference type="SAM" id="MobiDB-lite"/>
    </source>
</evidence>
<evidence type="ECO:0000313" key="2">
    <source>
        <dbReference type="Proteomes" id="UP000887566"/>
    </source>
</evidence>
<evidence type="ECO:0000313" key="3">
    <source>
        <dbReference type="WBParaSite" id="PSAMB.scaffold52size92702.g1125.t1"/>
    </source>
</evidence>
<dbReference type="WBParaSite" id="PSAMB.scaffold52size92702.g1125.t1">
    <property type="protein sequence ID" value="PSAMB.scaffold52size92702.g1125.t1"/>
    <property type="gene ID" value="PSAMB.scaffold52size92702.g1125"/>
</dbReference>
<feature type="region of interest" description="Disordered" evidence="1">
    <location>
        <begin position="73"/>
        <end position="104"/>
    </location>
</feature>
<accession>A0A914WYF5</accession>
<organism evidence="2 3">
    <name type="scientific">Plectus sambesii</name>
    <dbReference type="NCBI Taxonomy" id="2011161"/>
    <lineage>
        <taxon>Eukaryota</taxon>
        <taxon>Metazoa</taxon>
        <taxon>Ecdysozoa</taxon>
        <taxon>Nematoda</taxon>
        <taxon>Chromadorea</taxon>
        <taxon>Plectida</taxon>
        <taxon>Plectina</taxon>
        <taxon>Plectoidea</taxon>
        <taxon>Plectidae</taxon>
        <taxon>Plectus</taxon>
    </lineage>
</organism>
<sequence>MKRAALSGPPTRRVGVSHPSVARFATIDWSLYLDHSPANVPINDAKRVRSLRSRNSGPLQLMACDLNFAKKMAEGKSARKTPRSANGEEKERFYENGGRAPAIQ</sequence>
<dbReference type="AlphaFoldDB" id="A0A914WYF5"/>
<dbReference type="Proteomes" id="UP000887566">
    <property type="component" value="Unplaced"/>
</dbReference>
<keyword evidence="2" id="KW-1185">Reference proteome</keyword>